<dbReference type="RefSeq" id="WP_035246207.1">
    <property type="nucleotide sequence ID" value="NZ_ARXU01000003.1"/>
</dbReference>
<reference evidence="2 3" key="1">
    <citation type="submission" date="2012-09" db="EMBL/GenBank/DDBJ databases">
        <title>Genome Sequence of alkane-degrading Bacterium Alcanivorax jadensis T9.</title>
        <authorList>
            <person name="Lai Q."/>
            <person name="Shao Z."/>
        </authorList>
    </citation>
    <scope>NUCLEOTIDE SEQUENCE [LARGE SCALE GENOMIC DNA]</scope>
    <source>
        <strain evidence="2 3">T9</strain>
    </source>
</reference>
<gene>
    <name evidence="2" type="ORF">T9A_01337</name>
</gene>
<feature type="transmembrane region" description="Helical" evidence="1">
    <location>
        <begin position="15"/>
        <end position="32"/>
    </location>
</feature>
<dbReference type="EMBL" id="ARXU01000003">
    <property type="protein sequence ID" value="KGD62128.1"/>
    <property type="molecule type" value="Genomic_DNA"/>
</dbReference>
<keyword evidence="1" id="KW-0472">Membrane</keyword>
<proteinExistence type="predicted"/>
<name>A0ABR4WFB8_9GAMM</name>
<keyword evidence="1" id="KW-1133">Transmembrane helix</keyword>
<keyword evidence="3" id="KW-1185">Reference proteome</keyword>
<comment type="caution">
    <text evidence="2">The sequence shown here is derived from an EMBL/GenBank/DDBJ whole genome shotgun (WGS) entry which is preliminary data.</text>
</comment>
<evidence type="ECO:0000313" key="3">
    <source>
        <dbReference type="Proteomes" id="UP000029443"/>
    </source>
</evidence>
<dbReference type="Proteomes" id="UP000029443">
    <property type="component" value="Unassembled WGS sequence"/>
</dbReference>
<evidence type="ECO:0000256" key="1">
    <source>
        <dbReference type="SAM" id="Phobius"/>
    </source>
</evidence>
<keyword evidence="1" id="KW-0812">Transmembrane</keyword>
<protein>
    <submittedName>
        <fullName evidence="2">Uncharacterized protein</fullName>
    </submittedName>
</protein>
<accession>A0ABR4WFB8</accession>
<evidence type="ECO:0000313" key="2">
    <source>
        <dbReference type="EMBL" id="KGD62128.1"/>
    </source>
</evidence>
<feature type="transmembrane region" description="Helical" evidence="1">
    <location>
        <begin position="44"/>
        <end position="67"/>
    </location>
</feature>
<organism evidence="2 3">
    <name type="scientific">Alcanivorax jadensis T9</name>
    <dbReference type="NCBI Taxonomy" id="1177181"/>
    <lineage>
        <taxon>Bacteria</taxon>
        <taxon>Pseudomonadati</taxon>
        <taxon>Pseudomonadota</taxon>
        <taxon>Gammaproteobacteria</taxon>
        <taxon>Oceanospirillales</taxon>
        <taxon>Alcanivoracaceae</taxon>
        <taxon>Alcanivorax</taxon>
    </lineage>
</organism>
<sequence length="80" mass="8657">MFDLTAFGDTFASHPWLWIPISCATIISLLLWSGRIRQPGMVNLFAVGLILPCINLSMIATGALVAADQLTLDLVALLPF</sequence>